<organism evidence="1 2">
    <name type="scientific">Flammeovirga aprica JL-4</name>
    <dbReference type="NCBI Taxonomy" id="694437"/>
    <lineage>
        <taxon>Bacteria</taxon>
        <taxon>Pseudomonadati</taxon>
        <taxon>Bacteroidota</taxon>
        <taxon>Cytophagia</taxon>
        <taxon>Cytophagales</taxon>
        <taxon>Flammeovirgaceae</taxon>
        <taxon>Flammeovirga</taxon>
    </lineage>
</organism>
<protein>
    <submittedName>
        <fullName evidence="1">Uncharacterized protein</fullName>
    </submittedName>
</protein>
<comment type="caution">
    <text evidence="1">The sequence shown here is derived from an EMBL/GenBank/DDBJ whole genome shotgun (WGS) entry which is preliminary data.</text>
</comment>
<accession>A0A7X9RVZ9</accession>
<name>A0A7X9RVZ9_9BACT</name>
<evidence type="ECO:0000313" key="2">
    <source>
        <dbReference type="Proteomes" id="UP000576082"/>
    </source>
</evidence>
<dbReference type="EMBL" id="JABANE010000047">
    <property type="protein sequence ID" value="NME69752.1"/>
    <property type="molecule type" value="Genomic_DNA"/>
</dbReference>
<dbReference type="Proteomes" id="UP000576082">
    <property type="component" value="Unassembled WGS sequence"/>
</dbReference>
<reference evidence="1 2" key="1">
    <citation type="submission" date="2020-04" db="EMBL/GenBank/DDBJ databases">
        <title>Flammeovirga sp. SR4, a novel species isolated from seawater.</title>
        <authorList>
            <person name="Wang X."/>
        </authorList>
    </citation>
    <scope>NUCLEOTIDE SEQUENCE [LARGE SCALE GENOMIC DNA]</scope>
    <source>
        <strain evidence="1 2">ATCC 23126</strain>
    </source>
</reference>
<proteinExistence type="predicted"/>
<gene>
    <name evidence="1" type="ORF">HHU12_17380</name>
</gene>
<dbReference type="RefSeq" id="WP_169658008.1">
    <property type="nucleotide sequence ID" value="NZ_JABANE010000047.1"/>
</dbReference>
<evidence type="ECO:0000313" key="1">
    <source>
        <dbReference type="EMBL" id="NME69752.1"/>
    </source>
</evidence>
<keyword evidence="2" id="KW-1185">Reference proteome</keyword>
<dbReference type="AlphaFoldDB" id="A0A7X9RVZ9"/>
<sequence>MSLVNQQQYLWEGGLERAESKDMSFQITLYYNDESEETFFESSSTDLTEDEKYHEKLLHLEDVIDFYIELDGIIA</sequence>